<dbReference type="GO" id="GO:0016491">
    <property type="term" value="F:oxidoreductase activity"/>
    <property type="evidence" value="ECO:0007669"/>
    <property type="project" value="TreeGrafter"/>
</dbReference>
<dbReference type="InterPro" id="IPR004155">
    <property type="entry name" value="PBS_lyase_HEAT"/>
</dbReference>
<comment type="caution">
    <text evidence="2">The sequence shown here is derived from an EMBL/GenBank/DDBJ whole genome shotgun (WGS) entry which is preliminary data.</text>
</comment>
<dbReference type="SUPFAM" id="SSF48371">
    <property type="entry name" value="ARM repeat"/>
    <property type="match status" value="2"/>
</dbReference>
<protein>
    <submittedName>
        <fullName evidence="2">HEAT repeat protein</fullName>
    </submittedName>
</protein>
<dbReference type="InterPro" id="IPR016024">
    <property type="entry name" value="ARM-type_fold"/>
</dbReference>
<dbReference type="SMART" id="SM00567">
    <property type="entry name" value="EZ_HEAT"/>
    <property type="match status" value="4"/>
</dbReference>
<proteinExistence type="predicted"/>
<dbReference type="Proteomes" id="UP000242367">
    <property type="component" value="Unassembled WGS sequence"/>
</dbReference>
<reference evidence="2 3" key="1">
    <citation type="journal article" date="2017" name="Chemistry">
        <title>Isolation, Biosynthesis and Chemical Modifications of Rubterolones A-F: Rare Tropolone Alkaloids from Actinomadura sp. 5-2.</title>
        <authorList>
            <person name="Guo H."/>
            <person name="Benndorf R."/>
            <person name="Leichnitz D."/>
            <person name="Klassen J.L."/>
            <person name="Vollmers J."/>
            <person name="Gorls H."/>
            <person name="Steinacker M."/>
            <person name="Weigel C."/>
            <person name="Dahse H.M."/>
            <person name="Kaster A.K."/>
            <person name="de Beer Z.W."/>
            <person name="Poulsen M."/>
            <person name="Beemelmanns C."/>
        </authorList>
    </citation>
    <scope>NUCLEOTIDE SEQUENCE [LARGE SCALE GENOMIC DNA]</scope>
    <source>
        <strain evidence="2 3">5-2</strain>
    </source>
</reference>
<feature type="region of interest" description="Disordered" evidence="1">
    <location>
        <begin position="1"/>
        <end position="25"/>
    </location>
</feature>
<dbReference type="AlphaFoldDB" id="A0A2P4UHQ9"/>
<feature type="compositionally biased region" description="Basic and acidic residues" evidence="1">
    <location>
        <begin position="16"/>
        <end position="25"/>
    </location>
</feature>
<dbReference type="PANTHER" id="PTHR12697">
    <property type="entry name" value="PBS LYASE HEAT-LIKE PROTEIN"/>
    <property type="match status" value="1"/>
</dbReference>
<evidence type="ECO:0000313" key="3">
    <source>
        <dbReference type="Proteomes" id="UP000242367"/>
    </source>
</evidence>
<gene>
    <name evidence="2" type="ORF">BTM25_31900</name>
</gene>
<organism evidence="2 3">
    <name type="scientific">Actinomadura rubteroloni</name>
    <dbReference type="NCBI Taxonomy" id="1926885"/>
    <lineage>
        <taxon>Bacteria</taxon>
        <taxon>Bacillati</taxon>
        <taxon>Actinomycetota</taxon>
        <taxon>Actinomycetes</taxon>
        <taxon>Streptosporangiales</taxon>
        <taxon>Thermomonosporaceae</taxon>
        <taxon>Actinomadura</taxon>
    </lineage>
</organism>
<sequence length="327" mass="34997">MTLTDRSRTVRRHRRERPETREHRAPGLLDRVIELHRLTDPGLDDLRPYLADREPEVRTAALRVLGRSVRRGTASRATGDALAWALSDDDAEVRRLAARLLHGLPEVFLGEEGVAALHLAARRGLDAQTRESASMLLGRLVGAALELYAQGLADDEVQIRVQAVLGLVALRAVAETAQAADDPSRDVRVAVVDGLARLAEPADAGVPLSTLAHLLDDHDAVVRMAALDAAAGLGVPEPLDVRVVAALGHGSWQVRRRAALALGSADPDTAVPALGRALRDTIVDVRRAAVQSLEQWAGEVPGAVTALTETLNDPDPGVRTQARWALA</sequence>
<evidence type="ECO:0000256" key="1">
    <source>
        <dbReference type="SAM" id="MobiDB-lite"/>
    </source>
</evidence>
<accession>A0A2P4UHQ9</accession>
<dbReference type="InterPro" id="IPR011989">
    <property type="entry name" value="ARM-like"/>
</dbReference>
<dbReference type="PANTHER" id="PTHR12697:SF5">
    <property type="entry name" value="DEOXYHYPUSINE HYDROXYLASE"/>
    <property type="match status" value="1"/>
</dbReference>
<dbReference type="Pfam" id="PF13646">
    <property type="entry name" value="HEAT_2"/>
    <property type="match status" value="2"/>
</dbReference>
<dbReference type="EMBL" id="MTBP01000002">
    <property type="protein sequence ID" value="POM24561.1"/>
    <property type="molecule type" value="Genomic_DNA"/>
</dbReference>
<dbReference type="Gene3D" id="1.25.10.10">
    <property type="entry name" value="Leucine-rich Repeat Variant"/>
    <property type="match status" value="2"/>
</dbReference>
<dbReference type="RefSeq" id="WP_103564661.1">
    <property type="nucleotide sequence ID" value="NZ_MTBP01000002.1"/>
</dbReference>
<keyword evidence="3" id="KW-1185">Reference proteome</keyword>
<evidence type="ECO:0000313" key="2">
    <source>
        <dbReference type="EMBL" id="POM24561.1"/>
    </source>
</evidence>
<name>A0A2P4UHQ9_9ACTN</name>